<protein>
    <submittedName>
        <fullName evidence="2">Uncharacterized protein</fullName>
    </submittedName>
</protein>
<evidence type="ECO:0000313" key="3">
    <source>
        <dbReference type="Proteomes" id="UP000054988"/>
    </source>
</evidence>
<proteinExistence type="predicted"/>
<dbReference type="AlphaFoldDB" id="A0A0W0FUB2"/>
<organism evidence="2 3">
    <name type="scientific">Moniliophthora roreri</name>
    <name type="common">Frosty pod rot fungus</name>
    <name type="synonym">Monilia roreri</name>
    <dbReference type="NCBI Taxonomy" id="221103"/>
    <lineage>
        <taxon>Eukaryota</taxon>
        <taxon>Fungi</taxon>
        <taxon>Dikarya</taxon>
        <taxon>Basidiomycota</taxon>
        <taxon>Agaricomycotina</taxon>
        <taxon>Agaricomycetes</taxon>
        <taxon>Agaricomycetidae</taxon>
        <taxon>Agaricales</taxon>
        <taxon>Marasmiineae</taxon>
        <taxon>Marasmiaceae</taxon>
        <taxon>Moniliophthora</taxon>
    </lineage>
</organism>
<accession>A0A0W0FUB2</accession>
<sequence>MLLRTFGSIARRRPTLLQSQRNLALPPSASEGKSKFEDPNPSDFRPPWVYSASKLVSYCLIPGVGFYFVLIQDYGDHEHVFQPIRRWVARQKANFMTLSPEEEKFIKAQKQEDKSSNS</sequence>
<feature type="region of interest" description="Disordered" evidence="1">
    <location>
        <begin position="20"/>
        <end position="43"/>
    </location>
</feature>
<dbReference type="EMBL" id="LATX01001621">
    <property type="protein sequence ID" value="KTB39967.1"/>
    <property type="molecule type" value="Genomic_DNA"/>
</dbReference>
<evidence type="ECO:0000256" key="1">
    <source>
        <dbReference type="SAM" id="MobiDB-lite"/>
    </source>
</evidence>
<reference evidence="2 3" key="1">
    <citation type="submission" date="2015-12" db="EMBL/GenBank/DDBJ databases">
        <title>Draft genome sequence of Moniliophthora roreri, the causal agent of frosty pod rot of cacao.</title>
        <authorList>
            <person name="Aime M.C."/>
            <person name="Diaz-Valderrama J.R."/>
            <person name="Kijpornyongpan T."/>
            <person name="Phillips-Mora W."/>
        </authorList>
    </citation>
    <scope>NUCLEOTIDE SEQUENCE [LARGE SCALE GENOMIC DNA]</scope>
    <source>
        <strain evidence="2 3">MCA 2952</strain>
    </source>
</reference>
<gene>
    <name evidence="2" type="ORF">WG66_7437</name>
</gene>
<dbReference type="eggNOG" id="ENOG502RDPR">
    <property type="taxonomic scope" value="Eukaryota"/>
</dbReference>
<name>A0A0W0FUB2_MONRR</name>
<dbReference type="Proteomes" id="UP000054988">
    <property type="component" value="Unassembled WGS sequence"/>
</dbReference>
<comment type="caution">
    <text evidence="2">The sequence shown here is derived from an EMBL/GenBank/DDBJ whole genome shotgun (WGS) entry which is preliminary data.</text>
</comment>
<evidence type="ECO:0000313" key="2">
    <source>
        <dbReference type="EMBL" id="KTB39967.1"/>
    </source>
</evidence>